<dbReference type="RefSeq" id="WP_138125614.1">
    <property type="nucleotide sequence ID" value="NZ_SWLG01000005.1"/>
</dbReference>
<sequence length="73" mass="7517">MPAFVGVVKVNSVGTSGVLHIGDVYIVAPYSLTKTFSGAGSFNTGVGITNNNAYSITTTYDKDAIDSSIIANN</sequence>
<dbReference type="InterPro" id="IPR019618">
    <property type="entry name" value="Spore_germination_GerPA"/>
</dbReference>
<dbReference type="Pfam" id="PF10676">
    <property type="entry name" value="gerPA"/>
    <property type="match status" value="1"/>
</dbReference>
<dbReference type="PANTHER" id="PTHR37808">
    <property type="entry name" value="SPORE GERMINATION PROTEIN-LIKE PROTEIN YDZR-RELATED"/>
    <property type="match status" value="1"/>
</dbReference>
<dbReference type="AlphaFoldDB" id="A0A5R9F6A9"/>
<protein>
    <submittedName>
        <fullName evidence="1">Spore germination protein</fullName>
    </submittedName>
</protein>
<name>A0A5R9F6A9_9BACL</name>
<evidence type="ECO:0000313" key="1">
    <source>
        <dbReference type="EMBL" id="TLS37920.1"/>
    </source>
</evidence>
<dbReference type="EMBL" id="SWLG01000005">
    <property type="protein sequence ID" value="TLS37920.1"/>
    <property type="molecule type" value="Genomic_DNA"/>
</dbReference>
<evidence type="ECO:0000313" key="2">
    <source>
        <dbReference type="Proteomes" id="UP000308230"/>
    </source>
</evidence>
<proteinExistence type="predicted"/>
<gene>
    <name evidence="1" type="ORF">FCL54_08875</name>
</gene>
<reference evidence="1 2" key="1">
    <citation type="submission" date="2019-04" db="EMBL/GenBank/DDBJ databases">
        <title>Bacillus caeni sp. nov., a bacterium isolated from mangrove sediment.</title>
        <authorList>
            <person name="Huang H."/>
            <person name="Mo K."/>
            <person name="Hu Y."/>
        </authorList>
    </citation>
    <scope>NUCLEOTIDE SEQUENCE [LARGE SCALE GENOMIC DNA]</scope>
    <source>
        <strain evidence="1 2">HB172195</strain>
    </source>
</reference>
<comment type="caution">
    <text evidence="1">The sequence shown here is derived from an EMBL/GenBank/DDBJ whole genome shotgun (WGS) entry which is preliminary data.</text>
</comment>
<dbReference type="OrthoDB" id="2691926at2"/>
<dbReference type="PANTHER" id="PTHR37808:SF3">
    <property type="entry name" value="SPORE GERMINATION PROTEIN GERPA-RELATED"/>
    <property type="match status" value="1"/>
</dbReference>
<accession>A0A5R9F6A9</accession>
<keyword evidence="2" id="KW-1185">Reference proteome</keyword>
<organism evidence="1 2">
    <name type="scientific">Exobacillus caeni</name>
    <dbReference type="NCBI Taxonomy" id="2574798"/>
    <lineage>
        <taxon>Bacteria</taxon>
        <taxon>Bacillati</taxon>
        <taxon>Bacillota</taxon>
        <taxon>Bacilli</taxon>
        <taxon>Bacillales</taxon>
        <taxon>Guptibacillaceae</taxon>
        <taxon>Exobacillus</taxon>
    </lineage>
</organism>
<dbReference type="Proteomes" id="UP000308230">
    <property type="component" value="Unassembled WGS sequence"/>
</dbReference>